<dbReference type="KEGG" id="cmav:ABHF33_08875"/>
<dbReference type="EMBL" id="CP157355">
    <property type="protein sequence ID" value="XBL99193.1"/>
    <property type="molecule type" value="Genomic_DNA"/>
</dbReference>
<dbReference type="AlphaFoldDB" id="A0AAU7F5L8"/>
<dbReference type="RefSeq" id="WP_348943627.1">
    <property type="nucleotide sequence ID" value="NZ_CP157355.1"/>
</dbReference>
<name>A0AAU7F5L8_9NEIS</name>
<evidence type="ECO:0008006" key="2">
    <source>
        <dbReference type="Google" id="ProtNLM"/>
    </source>
</evidence>
<evidence type="ECO:0000313" key="1">
    <source>
        <dbReference type="EMBL" id="XBL99193.1"/>
    </source>
</evidence>
<accession>A0AAU7F5L8</accession>
<sequence>MLILSCKDYNDALNSLAKAYSASIDAIKSAQNTWIKDEAIKQPSQTPNLLMHIYAELGGKDYHFDLAKYYHRAACFNKTTFIENGLLSARDGAVLFLAQLSRFIIKDDTKKIKTLALQKLIHRLSSEPESGGPHAFTSYDEAHFASKSGLNYSIPEFFQDFIYENQDKFSYDFEKIISDNFKQCIVEFSATPECKETYIRDLWRYCILVNTKGYKPDNYHLSGHKGKGTPINPDQILDIYFI</sequence>
<proteinExistence type="predicted"/>
<organism evidence="1">
    <name type="scientific">Chitinibacter mangrovi</name>
    <dbReference type="NCBI Taxonomy" id="3153927"/>
    <lineage>
        <taxon>Bacteria</taxon>
        <taxon>Pseudomonadati</taxon>
        <taxon>Pseudomonadota</taxon>
        <taxon>Betaproteobacteria</taxon>
        <taxon>Neisseriales</taxon>
        <taxon>Chitinibacteraceae</taxon>
        <taxon>Chitinibacter</taxon>
    </lineage>
</organism>
<protein>
    <recommendedName>
        <fullName evidence="2">Sel1 repeat family protein</fullName>
    </recommendedName>
</protein>
<reference evidence="1" key="1">
    <citation type="submission" date="2024-05" db="EMBL/GenBank/DDBJ databases">
        <authorList>
            <person name="Yang L."/>
            <person name="Pan L."/>
        </authorList>
    </citation>
    <scope>NUCLEOTIDE SEQUENCE</scope>
    <source>
        <strain evidence="1">FCG-7</strain>
    </source>
</reference>
<gene>
    <name evidence="1" type="ORF">ABHF33_08875</name>
</gene>